<evidence type="ECO:0000313" key="1">
    <source>
        <dbReference type="EMBL" id="SMO79179.1"/>
    </source>
</evidence>
<protein>
    <submittedName>
        <fullName evidence="1">Uncharacterized protein</fullName>
    </submittedName>
</protein>
<reference evidence="1 2" key="1">
    <citation type="submission" date="2017-05" db="EMBL/GenBank/DDBJ databases">
        <authorList>
            <person name="Varghese N."/>
            <person name="Submissions S."/>
        </authorList>
    </citation>
    <scope>NUCLEOTIDE SEQUENCE [LARGE SCALE GENOMIC DNA]</scope>
    <source>
        <strain evidence="1 2">DSM 100094</strain>
    </source>
</reference>
<sequence>MAEGQKLSTADHVMLHAMALLSRPPLVDRANVPMQIDALRAALPRVSRDAPRLRPIIEIAEKFATFAPIEPGYYGGLHHRAAQVMNAWDARRLADGCEALRAGP</sequence>
<organism evidence="1 2">
    <name type="scientific">Paracoccus laeviglucosivorans</name>
    <dbReference type="NCBI Taxonomy" id="1197861"/>
    <lineage>
        <taxon>Bacteria</taxon>
        <taxon>Pseudomonadati</taxon>
        <taxon>Pseudomonadota</taxon>
        <taxon>Alphaproteobacteria</taxon>
        <taxon>Rhodobacterales</taxon>
        <taxon>Paracoccaceae</taxon>
        <taxon>Paracoccus</taxon>
    </lineage>
</organism>
<dbReference type="EMBL" id="FXTK01000011">
    <property type="protein sequence ID" value="SMO79179.1"/>
    <property type="molecule type" value="Genomic_DNA"/>
</dbReference>
<proteinExistence type="predicted"/>
<gene>
    <name evidence="1" type="ORF">SAMN06265221_11169</name>
</gene>
<accession>A0A521E5G6</accession>
<name>A0A521E5G6_9RHOB</name>
<dbReference type="Proteomes" id="UP000319014">
    <property type="component" value="Unassembled WGS sequence"/>
</dbReference>
<evidence type="ECO:0000313" key="2">
    <source>
        <dbReference type="Proteomes" id="UP000319014"/>
    </source>
</evidence>
<keyword evidence="2" id="KW-1185">Reference proteome</keyword>
<dbReference type="AlphaFoldDB" id="A0A521E5G6"/>